<dbReference type="InterPro" id="IPR000203">
    <property type="entry name" value="GPS"/>
</dbReference>
<evidence type="ECO:0008006" key="7">
    <source>
        <dbReference type="Google" id="ProtNLM"/>
    </source>
</evidence>
<keyword evidence="2" id="KW-0812">Transmembrane</keyword>
<dbReference type="GO" id="GO:0016020">
    <property type="term" value="C:membrane"/>
    <property type="evidence" value="ECO:0007669"/>
    <property type="project" value="UniProtKB-SubCell"/>
</dbReference>
<dbReference type="SMART" id="SM00303">
    <property type="entry name" value="GPS"/>
    <property type="match status" value="1"/>
</dbReference>
<dbReference type="EMBL" id="JAHQIW010003291">
    <property type="protein sequence ID" value="KAJ1358064.1"/>
    <property type="molecule type" value="Genomic_DNA"/>
</dbReference>
<keyword evidence="6" id="KW-1185">Reference proteome</keyword>
<dbReference type="AlphaFoldDB" id="A0AAD5N571"/>
<dbReference type="Proteomes" id="UP001196413">
    <property type="component" value="Unassembled WGS sequence"/>
</dbReference>
<proteinExistence type="predicted"/>
<protein>
    <recommendedName>
        <fullName evidence="7">GPS domain-containing protein</fullName>
    </recommendedName>
</protein>
<evidence type="ECO:0000256" key="2">
    <source>
        <dbReference type="ARBA" id="ARBA00022692"/>
    </source>
</evidence>
<keyword evidence="4" id="KW-0472">Membrane</keyword>
<evidence type="ECO:0000256" key="3">
    <source>
        <dbReference type="ARBA" id="ARBA00022989"/>
    </source>
</evidence>
<evidence type="ECO:0000256" key="1">
    <source>
        <dbReference type="ARBA" id="ARBA00004370"/>
    </source>
</evidence>
<gene>
    <name evidence="5" type="ORF">KIN20_016371</name>
</gene>
<accession>A0AAD5N571</accession>
<name>A0AAD5N571_PARTN</name>
<sequence length="196" mass="22132">MVEGSIPSDDQHNSVYISLTEICRQQEVSHVYLTIYRNRKLFIGSKQYHTYDSGFTLAQEGAYIANNESSLNGQAIDDAPSRCMRQIALPRRSPVLSGTVLNNGETVSQLSNANIMTVLRFDITNILSPLHGRFRVTWWDTQRSEWSTEDQCETTTERSMIVARCQHLTDFTLIVLPTTGVSPHISLPQRLFASAH</sequence>
<organism evidence="5 6">
    <name type="scientific">Parelaphostrongylus tenuis</name>
    <name type="common">Meningeal worm</name>
    <dbReference type="NCBI Taxonomy" id="148309"/>
    <lineage>
        <taxon>Eukaryota</taxon>
        <taxon>Metazoa</taxon>
        <taxon>Ecdysozoa</taxon>
        <taxon>Nematoda</taxon>
        <taxon>Chromadorea</taxon>
        <taxon>Rhabditida</taxon>
        <taxon>Rhabditina</taxon>
        <taxon>Rhabditomorpha</taxon>
        <taxon>Strongyloidea</taxon>
        <taxon>Metastrongylidae</taxon>
        <taxon>Parelaphostrongylus</taxon>
    </lineage>
</organism>
<comment type="caution">
    <text evidence="5">The sequence shown here is derived from an EMBL/GenBank/DDBJ whole genome shotgun (WGS) entry which is preliminary data.</text>
</comment>
<comment type="subcellular location">
    <subcellularLocation>
        <location evidence="1">Membrane</location>
    </subcellularLocation>
</comment>
<evidence type="ECO:0000313" key="6">
    <source>
        <dbReference type="Proteomes" id="UP001196413"/>
    </source>
</evidence>
<dbReference type="Gene3D" id="2.60.220.50">
    <property type="match status" value="1"/>
</dbReference>
<dbReference type="InterPro" id="IPR046338">
    <property type="entry name" value="GAIN_dom_sf"/>
</dbReference>
<evidence type="ECO:0000256" key="4">
    <source>
        <dbReference type="ARBA" id="ARBA00023136"/>
    </source>
</evidence>
<evidence type="ECO:0000313" key="5">
    <source>
        <dbReference type="EMBL" id="KAJ1358064.1"/>
    </source>
</evidence>
<keyword evidence="3" id="KW-1133">Transmembrane helix</keyword>
<reference evidence="5" key="1">
    <citation type="submission" date="2021-06" db="EMBL/GenBank/DDBJ databases">
        <title>Parelaphostrongylus tenuis whole genome reference sequence.</title>
        <authorList>
            <person name="Garwood T.J."/>
            <person name="Larsen P.A."/>
            <person name="Fountain-Jones N.M."/>
            <person name="Garbe J.R."/>
            <person name="Macchietto M.G."/>
            <person name="Kania S.A."/>
            <person name="Gerhold R.W."/>
            <person name="Richards J.E."/>
            <person name="Wolf T.M."/>
        </authorList>
    </citation>
    <scope>NUCLEOTIDE SEQUENCE</scope>
    <source>
        <strain evidence="5">MNPRO001-30</strain>
        <tissue evidence="5">Meninges</tissue>
    </source>
</reference>